<name>A0A0P9F1Z0_9CHLR</name>
<keyword evidence="2" id="KW-1185">Reference proteome</keyword>
<evidence type="ECO:0000313" key="1">
    <source>
        <dbReference type="EMBL" id="KPV50455.1"/>
    </source>
</evidence>
<gene>
    <name evidence="1" type="ORF">SE17_26855</name>
</gene>
<organism evidence="1 2">
    <name type="scientific">Kouleothrix aurantiaca</name>
    <dbReference type="NCBI Taxonomy" id="186479"/>
    <lineage>
        <taxon>Bacteria</taxon>
        <taxon>Bacillati</taxon>
        <taxon>Chloroflexota</taxon>
        <taxon>Chloroflexia</taxon>
        <taxon>Chloroflexales</taxon>
        <taxon>Roseiflexineae</taxon>
        <taxon>Roseiflexaceae</taxon>
        <taxon>Kouleothrix</taxon>
    </lineage>
</organism>
<evidence type="ECO:0000313" key="2">
    <source>
        <dbReference type="Proteomes" id="UP000050509"/>
    </source>
</evidence>
<proteinExistence type="predicted"/>
<evidence type="ECO:0008006" key="3">
    <source>
        <dbReference type="Google" id="ProtNLM"/>
    </source>
</evidence>
<dbReference type="EMBL" id="LJCR01001383">
    <property type="protein sequence ID" value="KPV50455.1"/>
    <property type="molecule type" value="Genomic_DNA"/>
</dbReference>
<accession>A0A0P9F1Z0</accession>
<dbReference type="Proteomes" id="UP000050509">
    <property type="component" value="Unassembled WGS sequence"/>
</dbReference>
<reference evidence="1 2" key="1">
    <citation type="submission" date="2015-09" db="EMBL/GenBank/DDBJ databases">
        <title>Draft genome sequence of Kouleothrix aurantiaca JCM 19913.</title>
        <authorList>
            <person name="Hemp J."/>
        </authorList>
    </citation>
    <scope>NUCLEOTIDE SEQUENCE [LARGE SCALE GENOMIC DNA]</scope>
    <source>
        <strain evidence="1 2">COM-B</strain>
    </source>
</reference>
<sequence>MAETKTVQQSAREQFKVAEDAANTTWRAWADLAATSTAYAFDAVEQSLSYGINARADADKLTSETLHSYRNLYQQSLKNWQSYVQGVGEIFNRARQS</sequence>
<protein>
    <recommendedName>
        <fullName evidence="3">Phasin domain-containing protein</fullName>
    </recommendedName>
</protein>
<comment type="caution">
    <text evidence="1">The sequence shown here is derived from an EMBL/GenBank/DDBJ whole genome shotgun (WGS) entry which is preliminary data.</text>
</comment>
<dbReference type="AlphaFoldDB" id="A0A0P9F1Z0"/>